<organism evidence="2 3">
    <name type="scientific">Ophiobolus disseminans</name>
    <dbReference type="NCBI Taxonomy" id="1469910"/>
    <lineage>
        <taxon>Eukaryota</taxon>
        <taxon>Fungi</taxon>
        <taxon>Dikarya</taxon>
        <taxon>Ascomycota</taxon>
        <taxon>Pezizomycotina</taxon>
        <taxon>Dothideomycetes</taxon>
        <taxon>Pleosporomycetidae</taxon>
        <taxon>Pleosporales</taxon>
        <taxon>Pleosporineae</taxon>
        <taxon>Phaeosphaeriaceae</taxon>
        <taxon>Ophiobolus</taxon>
    </lineage>
</organism>
<reference evidence="2" key="1">
    <citation type="journal article" date="2020" name="Stud. Mycol.">
        <title>101 Dothideomycetes genomes: a test case for predicting lifestyles and emergence of pathogens.</title>
        <authorList>
            <person name="Haridas S."/>
            <person name="Albert R."/>
            <person name="Binder M."/>
            <person name="Bloem J."/>
            <person name="Labutti K."/>
            <person name="Salamov A."/>
            <person name="Andreopoulos B."/>
            <person name="Baker S."/>
            <person name="Barry K."/>
            <person name="Bills G."/>
            <person name="Bluhm B."/>
            <person name="Cannon C."/>
            <person name="Castanera R."/>
            <person name="Culley D."/>
            <person name="Daum C."/>
            <person name="Ezra D."/>
            <person name="Gonzalez J."/>
            <person name="Henrissat B."/>
            <person name="Kuo A."/>
            <person name="Liang C."/>
            <person name="Lipzen A."/>
            <person name="Lutzoni F."/>
            <person name="Magnuson J."/>
            <person name="Mondo S."/>
            <person name="Nolan M."/>
            <person name="Ohm R."/>
            <person name="Pangilinan J."/>
            <person name="Park H.-J."/>
            <person name="Ramirez L."/>
            <person name="Alfaro M."/>
            <person name="Sun H."/>
            <person name="Tritt A."/>
            <person name="Yoshinaga Y."/>
            <person name="Zwiers L.-H."/>
            <person name="Turgeon B."/>
            <person name="Goodwin S."/>
            <person name="Spatafora J."/>
            <person name="Crous P."/>
            <person name="Grigoriev I."/>
        </authorList>
    </citation>
    <scope>NUCLEOTIDE SEQUENCE</scope>
    <source>
        <strain evidence="2">CBS 113818</strain>
    </source>
</reference>
<feature type="region of interest" description="Disordered" evidence="1">
    <location>
        <begin position="531"/>
        <end position="553"/>
    </location>
</feature>
<evidence type="ECO:0000313" key="2">
    <source>
        <dbReference type="EMBL" id="KAF2833172.1"/>
    </source>
</evidence>
<evidence type="ECO:0000313" key="3">
    <source>
        <dbReference type="Proteomes" id="UP000799424"/>
    </source>
</evidence>
<feature type="region of interest" description="Disordered" evidence="1">
    <location>
        <begin position="484"/>
        <end position="510"/>
    </location>
</feature>
<dbReference type="OrthoDB" id="5419922at2759"/>
<feature type="region of interest" description="Disordered" evidence="1">
    <location>
        <begin position="429"/>
        <end position="466"/>
    </location>
</feature>
<feature type="region of interest" description="Disordered" evidence="1">
    <location>
        <begin position="152"/>
        <end position="175"/>
    </location>
</feature>
<accession>A0A6A7AIN5</accession>
<feature type="compositionally biased region" description="Polar residues" evidence="1">
    <location>
        <begin position="371"/>
        <end position="382"/>
    </location>
</feature>
<protein>
    <submittedName>
        <fullName evidence="2">Uncharacterized protein</fullName>
    </submittedName>
</protein>
<feature type="region of interest" description="Disordered" evidence="1">
    <location>
        <begin position="298"/>
        <end position="414"/>
    </location>
</feature>
<dbReference type="Proteomes" id="UP000799424">
    <property type="component" value="Unassembled WGS sequence"/>
</dbReference>
<dbReference type="AlphaFoldDB" id="A0A6A7AIN5"/>
<feature type="compositionally biased region" description="Low complexity" evidence="1">
    <location>
        <begin position="497"/>
        <end position="510"/>
    </location>
</feature>
<proteinExistence type="predicted"/>
<gene>
    <name evidence="2" type="ORF">CC86DRAFT_450955</name>
</gene>
<feature type="compositionally biased region" description="Polar residues" evidence="1">
    <location>
        <begin position="306"/>
        <end position="327"/>
    </location>
</feature>
<sequence length="684" mass="74267">MSSTLHPHLKRGLAFDDYKVHQDDIVEHISPKHINPEEQEAKRRRIENIATQCLQGRLPVMLSAGLRGPFNDGWKNPWAKSKPKKAKRRSSERGSNKTSGVVRKDAARRAEPKDVRRRTRSGSRRTLEAPPIASPEASRAVERGLEDFHESHTLEDVEVPPATAPSPNEHDTSGATEFFSLNTERCVRSRSPLTNPFWLRRPESAEKFNMKRSANDIIDVSPTRRRSALERPATKKAIKLAAPKAPLGVGAPPARAPSPDDVRSSASAPMVISSPVKQTPLGPTGILHSIVQVKQTPAVAPPSEVQPAQVQSAALPQMETPATSHSNPHAKPPPLPPASIRTADHRESMSQPISQTRPTREEIQHSAERLVNSQPKPSSSASQRRHWNHINQQAEGGPRAPQHGFIASPAPNSSTGFVYKKVGGTKWTIGNAPRSKPRAVNFNSSPATKGVATTGKPGSQNGGDMAEVDVPEADLVTALGPLQSGEEAEVSQGNAISQEQQSLRSSYSSRQSAMSTQAAMLLAQLEFQESTFPTSSSRSQRPWSQSQKATPQGIMSELSPAMTPLSVFRPQLEQLHPLASAVRGPPMSTQDLFAAASPFSFSTVKKRHEHNAVVHLLKGAVAGGERPRSAAIGDKALHDRELAYLPAEGPRPRFSCVTNNADGAIYCSWMPPGWSWFQSLDTGR</sequence>
<evidence type="ECO:0000256" key="1">
    <source>
        <dbReference type="SAM" id="MobiDB-lite"/>
    </source>
</evidence>
<feature type="compositionally biased region" description="Basic and acidic residues" evidence="1">
    <location>
        <begin position="102"/>
        <end position="114"/>
    </location>
</feature>
<name>A0A6A7AIN5_9PLEO</name>
<feature type="region of interest" description="Disordered" evidence="1">
    <location>
        <begin position="69"/>
        <end position="139"/>
    </location>
</feature>
<feature type="compositionally biased region" description="Basic and acidic residues" evidence="1">
    <location>
        <begin position="358"/>
        <end position="368"/>
    </location>
</feature>
<feature type="compositionally biased region" description="Low complexity" evidence="1">
    <location>
        <begin position="535"/>
        <end position="547"/>
    </location>
</feature>
<keyword evidence="3" id="KW-1185">Reference proteome</keyword>
<dbReference type="EMBL" id="MU006216">
    <property type="protein sequence ID" value="KAF2833172.1"/>
    <property type="molecule type" value="Genomic_DNA"/>
</dbReference>
<feature type="region of interest" description="Disordered" evidence="1">
    <location>
        <begin position="244"/>
        <end position="269"/>
    </location>
</feature>